<dbReference type="CDD" id="cd11030">
    <property type="entry name" value="CYP105-like"/>
    <property type="match status" value="1"/>
</dbReference>
<reference evidence="4 5" key="1">
    <citation type="submission" date="2024-10" db="EMBL/GenBank/DDBJ databases">
        <title>The Natural Products Discovery Center: Release of the First 8490 Sequenced Strains for Exploring Actinobacteria Biosynthetic Diversity.</title>
        <authorList>
            <person name="Kalkreuter E."/>
            <person name="Kautsar S.A."/>
            <person name="Yang D."/>
            <person name="Bader C.D."/>
            <person name="Teijaro C.N."/>
            <person name="Fluegel L."/>
            <person name="Davis C.M."/>
            <person name="Simpson J.R."/>
            <person name="Lauterbach L."/>
            <person name="Steele A.D."/>
            <person name="Gui C."/>
            <person name="Meng S."/>
            <person name="Li G."/>
            <person name="Viehrig K."/>
            <person name="Ye F."/>
            <person name="Su P."/>
            <person name="Kiefer A.F."/>
            <person name="Nichols A."/>
            <person name="Cepeda A.J."/>
            <person name="Yan W."/>
            <person name="Fan B."/>
            <person name="Jiang Y."/>
            <person name="Adhikari A."/>
            <person name="Zheng C.-J."/>
            <person name="Schuster L."/>
            <person name="Cowan T.M."/>
            <person name="Smanski M.J."/>
            <person name="Chevrette M.G."/>
            <person name="De Carvalho L.P.S."/>
            <person name="Shen B."/>
        </authorList>
    </citation>
    <scope>NUCLEOTIDE SEQUENCE [LARGE SCALE GENOMIC DNA]</scope>
    <source>
        <strain evidence="4 5">NPDC003029</strain>
    </source>
</reference>
<accession>A0ABW6RN98</accession>
<dbReference type="Gene3D" id="1.10.630.10">
    <property type="entry name" value="Cytochrome P450"/>
    <property type="match status" value="1"/>
</dbReference>
<dbReference type="EC" id="1.14.-.-" evidence="4"/>
<evidence type="ECO:0000256" key="2">
    <source>
        <dbReference type="RuleBase" id="RU000461"/>
    </source>
</evidence>
<dbReference type="GO" id="GO:0016491">
    <property type="term" value="F:oxidoreductase activity"/>
    <property type="evidence" value="ECO:0007669"/>
    <property type="project" value="UniProtKB-KW"/>
</dbReference>
<keyword evidence="2" id="KW-0479">Metal-binding</keyword>
<dbReference type="RefSeq" id="WP_387898367.1">
    <property type="nucleotide sequence ID" value="NZ_JBIAPK010000012.1"/>
</dbReference>
<name>A0ABW6RN98_9ACTN</name>
<dbReference type="PROSITE" id="PS00086">
    <property type="entry name" value="CYTOCHROME_P450"/>
    <property type="match status" value="1"/>
</dbReference>
<keyword evidence="2 4" id="KW-0560">Oxidoreductase</keyword>
<dbReference type="Pfam" id="PF00067">
    <property type="entry name" value="p450"/>
    <property type="match status" value="1"/>
</dbReference>
<evidence type="ECO:0000256" key="1">
    <source>
        <dbReference type="ARBA" id="ARBA00010617"/>
    </source>
</evidence>
<dbReference type="PRINTS" id="PR00359">
    <property type="entry name" value="BP450"/>
</dbReference>
<dbReference type="SUPFAM" id="SSF48264">
    <property type="entry name" value="Cytochrome P450"/>
    <property type="match status" value="1"/>
</dbReference>
<keyword evidence="5" id="KW-1185">Reference proteome</keyword>
<dbReference type="PANTHER" id="PTHR46696">
    <property type="entry name" value="P450, PUTATIVE (EUROFUNG)-RELATED"/>
    <property type="match status" value="1"/>
</dbReference>
<dbReference type="InterPro" id="IPR017972">
    <property type="entry name" value="Cyt_P450_CS"/>
</dbReference>
<sequence length="418" mass="45474">MSYDPTTAGTAAADTTTDTTTADELPTLPTDRRTGCPFDPPAELTALSDKPLRRMRYADGHIGWLVTGHATARAILADPRFSSRYELLHLPVPVEGVSGELPPAPVGDITGLDAPEHTRYRRLLTGKFTVRRMRQLSERVEQLTAECLDAMEQAGPTVDLVEAFAQPVPALMICELLGVPYADRERFQSQVATIFDQTADAEAKGEAYTALLQYLGELVLAKRAEPTDDLLSDLTTSDLTDEELAGIGGLLLAAGLDTTANMLGLGTFALLSNPDQLDALRADPALAEQTVEELLRYLSVADPLPRSALEDVEVEGQLIRAGETVTISVQATNRDPHKFPDPDRLDIHRRATGHLAFGHGAHQCLGQQLARVEMTVAFPALFARFPTLRLAVPPQEVPLRDRSNIYGVISLPVTWDKE</sequence>
<keyword evidence="2" id="KW-0503">Monooxygenase</keyword>
<dbReference type="InterPro" id="IPR001128">
    <property type="entry name" value="Cyt_P450"/>
</dbReference>
<organism evidence="4 5">
    <name type="scientific">Streptomyces flavidovirens</name>
    <dbReference type="NCBI Taxonomy" id="67298"/>
    <lineage>
        <taxon>Bacteria</taxon>
        <taxon>Bacillati</taxon>
        <taxon>Actinomycetota</taxon>
        <taxon>Actinomycetes</taxon>
        <taxon>Kitasatosporales</taxon>
        <taxon>Streptomycetaceae</taxon>
        <taxon>Streptomyces</taxon>
    </lineage>
</organism>
<feature type="region of interest" description="Disordered" evidence="3">
    <location>
        <begin position="1"/>
        <end position="40"/>
    </location>
</feature>
<dbReference type="PRINTS" id="PR00385">
    <property type="entry name" value="P450"/>
</dbReference>
<gene>
    <name evidence="4" type="ORF">ACFYWW_30790</name>
</gene>
<comment type="similarity">
    <text evidence="1 2">Belongs to the cytochrome P450 family.</text>
</comment>
<feature type="compositionally biased region" description="Low complexity" evidence="3">
    <location>
        <begin position="1"/>
        <end position="29"/>
    </location>
</feature>
<evidence type="ECO:0000313" key="4">
    <source>
        <dbReference type="EMBL" id="MFF3343050.1"/>
    </source>
</evidence>
<dbReference type="InterPro" id="IPR002397">
    <property type="entry name" value="Cyt_P450_B"/>
</dbReference>
<dbReference type="EMBL" id="JBIAPK010000012">
    <property type="protein sequence ID" value="MFF3343050.1"/>
    <property type="molecule type" value="Genomic_DNA"/>
</dbReference>
<dbReference type="InterPro" id="IPR036396">
    <property type="entry name" value="Cyt_P450_sf"/>
</dbReference>
<dbReference type="PANTHER" id="PTHR46696:SF1">
    <property type="entry name" value="CYTOCHROME P450 YJIB-RELATED"/>
    <property type="match status" value="1"/>
</dbReference>
<comment type="caution">
    <text evidence="4">The sequence shown here is derived from an EMBL/GenBank/DDBJ whole genome shotgun (WGS) entry which is preliminary data.</text>
</comment>
<keyword evidence="2" id="KW-0408">Iron</keyword>
<dbReference type="Proteomes" id="UP001601976">
    <property type="component" value="Unassembled WGS sequence"/>
</dbReference>
<evidence type="ECO:0000256" key="3">
    <source>
        <dbReference type="SAM" id="MobiDB-lite"/>
    </source>
</evidence>
<evidence type="ECO:0000313" key="5">
    <source>
        <dbReference type="Proteomes" id="UP001601976"/>
    </source>
</evidence>
<proteinExistence type="inferred from homology"/>
<keyword evidence="2" id="KW-0349">Heme</keyword>
<protein>
    <submittedName>
        <fullName evidence="4">Cytochrome P450</fullName>
        <ecNumber evidence="4">1.14.-.-</ecNumber>
    </submittedName>
</protein>